<feature type="transmembrane region" description="Helical" evidence="1">
    <location>
        <begin position="195"/>
        <end position="218"/>
    </location>
</feature>
<proteinExistence type="predicted"/>
<evidence type="ECO:0000313" key="3">
    <source>
        <dbReference type="EMBL" id="MFD1144389.1"/>
    </source>
</evidence>
<keyword evidence="4" id="KW-1185">Reference proteome</keyword>
<dbReference type="EMBL" id="JBHTLP010000021">
    <property type="protein sequence ID" value="MFD1144389.1"/>
    <property type="molecule type" value="Genomic_DNA"/>
</dbReference>
<keyword evidence="3" id="KW-0012">Acyltransferase</keyword>
<feature type="transmembrane region" description="Helical" evidence="1">
    <location>
        <begin position="290"/>
        <end position="309"/>
    </location>
</feature>
<feature type="transmembrane region" description="Helical" evidence="1">
    <location>
        <begin position="145"/>
        <end position="164"/>
    </location>
</feature>
<comment type="caution">
    <text evidence="3">The sequence shown here is derived from an EMBL/GenBank/DDBJ whole genome shotgun (WGS) entry which is preliminary data.</text>
</comment>
<dbReference type="RefSeq" id="WP_265988768.1">
    <property type="nucleotide sequence ID" value="NZ_CP110973.1"/>
</dbReference>
<feature type="transmembrane region" description="Helical" evidence="1">
    <location>
        <begin position="225"/>
        <end position="244"/>
    </location>
</feature>
<organism evidence="3 4">
    <name type="scientific">Larkinella insperata</name>
    <dbReference type="NCBI Taxonomy" id="332158"/>
    <lineage>
        <taxon>Bacteria</taxon>
        <taxon>Pseudomonadati</taxon>
        <taxon>Bacteroidota</taxon>
        <taxon>Cytophagia</taxon>
        <taxon>Cytophagales</taxon>
        <taxon>Spirosomataceae</taxon>
        <taxon>Larkinella</taxon>
    </lineage>
</organism>
<feature type="transmembrane region" description="Helical" evidence="1">
    <location>
        <begin position="51"/>
        <end position="72"/>
    </location>
</feature>
<feature type="transmembrane region" description="Helical" evidence="1">
    <location>
        <begin position="250"/>
        <end position="269"/>
    </location>
</feature>
<dbReference type="PANTHER" id="PTHR23028">
    <property type="entry name" value="ACETYLTRANSFERASE"/>
    <property type="match status" value="1"/>
</dbReference>
<feature type="transmembrane region" description="Helical" evidence="1">
    <location>
        <begin position="21"/>
        <end position="39"/>
    </location>
</feature>
<dbReference type="GO" id="GO:0016746">
    <property type="term" value="F:acyltransferase activity"/>
    <property type="evidence" value="ECO:0007669"/>
    <property type="project" value="UniProtKB-KW"/>
</dbReference>
<evidence type="ECO:0000256" key="1">
    <source>
        <dbReference type="SAM" id="Phobius"/>
    </source>
</evidence>
<accession>A0ABW3QLQ8</accession>
<dbReference type="EC" id="2.3.-.-" evidence="3"/>
<dbReference type="PANTHER" id="PTHR23028:SF131">
    <property type="entry name" value="BLR2367 PROTEIN"/>
    <property type="match status" value="1"/>
</dbReference>
<keyword evidence="3" id="KW-0808">Transferase</keyword>
<feature type="domain" description="Acyltransferase 3" evidence="2">
    <location>
        <begin position="14"/>
        <end position="325"/>
    </location>
</feature>
<keyword evidence="1" id="KW-0472">Membrane</keyword>
<name>A0ABW3QLQ8_9BACT</name>
<keyword evidence="1" id="KW-0812">Transmembrane</keyword>
<feature type="transmembrane region" description="Helical" evidence="1">
    <location>
        <begin position="315"/>
        <end position="334"/>
    </location>
</feature>
<evidence type="ECO:0000259" key="2">
    <source>
        <dbReference type="Pfam" id="PF01757"/>
    </source>
</evidence>
<dbReference type="InterPro" id="IPR050879">
    <property type="entry name" value="Acyltransferase_3"/>
</dbReference>
<feature type="transmembrane region" description="Helical" evidence="1">
    <location>
        <begin position="93"/>
        <end position="114"/>
    </location>
</feature>
<dbReference type="InterPro" id="IPR002656">
    <property type="entry name" value="Acyl_transf_3_dom"/>
</dbReference>
<evidence type="ECO:0000313" key="4">
    <source>
        <dbReference type="Proteomes" id="UP001597116"/>
    </source>
</evidence>
<dbReference type="Proteomes" id="UP001597116">
    <property type="component" value="Unassembled WGS sequence"/>
</dbReference>
<dbReference type="Pfam" id="PF01757">
    <property type="entry name" value="Acyl_transf_3"/>
    <property type="match status" value="1"/>
</dbReference>
<feature type="transmembrane region" description="Helical" evidence="1">
    <location>
        <begin position="169"/>
        <end position="189"/>
    </location>
</feature>
<reference evidence="4" key="1">
    <citation type="journal article" date="2019" name="Int. J. Syst. Evol. Microbiol.">
        <title>The Global Catalogue of Microorganisms (GCM) 10K type strain sequencing project: providing services to taxonomists for standard genome sequencing and annotation.</title>
        <authorList>
            <consortium name="The Broad Institute Genomics Platform"/>
            <consortium name="The Broad Institute Genome Sequencing Center for Infectious Disease"/>
            <person name="Wu L."/>
            <person name="Ma J."/>
        </authorList>
    </citation>
    <scope>NUCLEOTIDE SEQUENCE [LARGE SCALE GENOMIC DNA]</scope>
    <source>
        <strain evidence="4">CCUG 55608</strain>
    </source>
</reference>
<gene>
    <name evidence="3" type="ORF">ACFQ4C_24900</name>
</gene>
<sequence length="377" mass="42874">MILRPTHSVPQTFQSIQALRAVAALLVTFFHLFMVTEQVDIHLPLLRCFKAGFGGVDLFFIISGFIITHTNFSKINRPEQFLPYLKKRLGRIYAIYWPVVILAGIALIGIRQVAPSLQWLPYSFDPVDLLKTLTLIPAHDSPLPVTWSLSFELYFYGLFGLVIISRTLLILPAFVLAATLYTSLVNWAGIPHFGWLQYFLFSPFNLEFGLGIVAYWLVRRYSFRIPPIVLGVALFIFLLTGEFVKPSDAWLRVWGFGVPTTILLLSVVQREIAGRTFCPAWLLKQGDASYILYLIHVPAFMVMTHALLMLHLVPYVLPANLLLVGLLCWASWQLHQHAEKPILRWLQNRLSGPTTAQYSPDKRYRLQVPASQPQPAS</sequence>
<protein>
    <submittedName>
        <fullName evidence="3">Acyltransferase family protein</fullName>
        <ecNumber evidence="3">2.3.-.-</ecNumber>
    </submittedName>
</protein>
<keyword evidence="1" id="KW-1133">Transmembrane helix</keyword>